<dbReference type="Proteomes" id="UP000829196">
    <property type="component" value="Unassembled WGS sequence"/>
</dbReference>
<comment type="caution">
    <text evidence="1">The sequence shown here is derived from an EMBL/GenBank/DDBJ whole genome shotgun (WGS) entry which is preliminary data.</text>
</comment>
<proteinExistence type="predicted"/>
<sequence length="109" mass="12658">MQKRVKSVVIVIEWKRRRRLVSQTNGFISITSVRKVRSFQLFNFHKRTQPTALTKEEEEEEEDLPGNGLQVLQSEAAPNMEIEHNLLAFSHGNWKALWLITEGKNRSIG</sequence>
<keyword evidence="2" id="KW-1185">Reference proteome</keyword>
<protein>
    <submittedName>
        <fullName evidence="1">Uncharacterized protein</fullName>
    </submittedName>
</protein>
<organism evidence="1 2">
    <name type="scientific">Dendrobium nobile</name>
    <name type="common">Orchid</name>
    <dbReference type="NCBI Taxonomy" id="94219"/>
    <lineage>
        <taxon>Eukaryota</taxon>
        <taxon>Viridiplantae</taxon>
        <taxon>Streptophyta</taxon>
        <taxon>Embryophyta</taxon>
        <taxon>Tracheophyta</taxon>
        <taxon>Spermatophyta</taxon>
        <taxon>Magnoliopsida</taxon>
        <taxon>Liliopsida</taxon>
        <taxon>Asparagales</taxon>
        <taxon>Orchidaceae</taxon>
        <taxon>Epidendroideae</taxon>
        <taxon>Malaxideae</taxon>
        <taxon>Dendrobiinae</taxon>
        <taxon>Dendrobium</taxon>
    </lineage>
</organism>
<evidence type="ECO:0000313" key="2">
    <source>
        <dbReference type="Proteomes" id="UP000829196"/>
    </source>
</evidence>
<dbReference type="EMBL" id="JAGYWB010000012">
    <property type="protein sequence ID" value="KAI0502340.1"/>
    <property type="molecule type" value="Genomic_DNA"/>
</dbReference>
<gene>
    <name evidence="1" type="ORF">KFK09_017288</name>
</gene>
<reference evidence="1" key="1">
    <citation type="journal article" date="2022" name="Front. Genet.">
        <title>Chromosome-Scale Assembly of the Dendrobium nobile Genome Provides Insights Into the Molecular Mechanism of the Biosynthesis of the Medicinal Active Ingredient of Dendrobium.</title>
        <authorList>
            <person name="Xu Q."/>
            <person name="Niu S.-C."/>
            <person name="Li K.-L."/>
            <person name="Zheng P.-J."/>
            <person name="Zhang X.-J."/>
            <person name="Jia Y."/>
            <person name="Liu Y."/>
            <person name="Niu Y.-X."/>
            <person name="Yu L.-H."/>
            <person name="Chen D.-F."/>
            <person name="Zhang G.-Q."/>
        </authorList>
    </citation>
    <scope>NUCLEOTIDE SEQUENCE</scope>
    <source>
        <tissue evidence="1">Leaf</tissue>
    </source>
</reference>
<evidence type="ECO:0000313" key="1">
    <source>
        <dbReference type="EMBL" id="KAI0502340.1"/>
    </source>
</evidence>
<accession>A0A8T3B1X4</accession>
<dbReference type="AlphaFoldDB" id="A0A8T3B1X4"/>
<name>A0A8T3B1X4_DENNO</name>